<dbReference type="Proteomes" id="UP000178935">
    <property type="component" value="Unassembled WGS sequence"/>
</dbReference>
<evidence type="ECO:0000313" key="1">
    <source>
        <dbReference type="EMBL" id="OGZ87651.1"/>
    </source>
</evidence>
<dbReference type="EMBL" id="MHPU01000039">
    <property type="protein sequence ID" value="OGZ87651.1"/>
    <property type="molecule type" value="Genomic_DNA"/>
</dbReference>
<accession>A0A1G2JMG7</accession>
<name>A0A1G2JMG7_9BACT</name>
<organism evidence="1 2">
    <name type="scientific">Candidatus Staskawiczbacteria bacterium RIFOXYD1_FULL_32_13</name>
    <dbReference type="NCBI Taxonomy" id="1802234"/>
    <lineage>
        <taxon>Bacteria</taxon>
        <taxon>Candidatus Staskawicziibacteriota</taxon>
    </lineage>
</organism>
<proteinExistence type="predicted"/>
<comment type="caution">
    <text evidence="1">The sequence shown here is derived from an EMBL/GenBank/DDBJ whole genome shotgun (WGS) entry which is preliminary data.</text>
</comment>
<protein>
    <submittedName>
        <fullName evidence="1">Uncharacterized protein</fullName>
    </submittedName>
</protein>
<gene>
    <name evidence="1" type="ORF">A2561_03060</name>
</gene>
<dbReference type="AlphaFoldDB" id="A0A1G2JMG7"/>
<sequence>MPRFNLDNLNIHELAVEEPEKQAELLFDPEKDVLPEEWKMFEKMAKDMANLNSAETTARVVAYLRVLGHPVEIDPYASNTVWPKIIKSIKFDTSFYGGAIGFAFLKLAGHRIFDFDKKRILKSYKEVCTYGEVNSVLAFSAWLKILDIEAEIPEKFTGDIAQIINNEATDEATLAIAKILGYDVKLSAKQIKRANGTIANYRDDYEKNDMRLLHLYYNLAVLAAEDVEITKNGLEIKMPEQKEPLHLRAPVIPESKQF</sequence>
<evidence type="ECO:0000313" key="2">
    <source>
        <dbReference type="Proteomes" id="UP000178935"/>
    </source>
</evidence>
<reference evidence="1 2" key="1">
    <citation type="journal article" date="2016" name="Nat. Commun.">
        <title>Thousands of microbial genomes shed light on interconnected biogeochemical processes in an aquifer system.</title>
        <authorList>
            <person name="Anantharaman K."/>
            <person name="Brown C.T."/>
            <person name="Hug L.A."/>
            <person name="Sharon I."/>
            <person name="Castelle C.J."/>
            <person name="Probst A.J."/>
            <person name="Thomas B.C."/>
            <person name="Singh A."/>
            <person name="Wilkins M.J."/>
            <person name="Karaoz U."/>
            <person name="Brodie E.L."/>
            <person name="Williams K.H."/>
            <person name="Hubbard S.S."/>
            <person name="Banfield J.F."/>
        </authorList>
    </citation>
    <scope>NUCLEOTIDE SEQUENCE [LARGE SCALE GENOMIC DNA]</scope>
</reference>